<proteinExistence type="predicted"/>
<keyword evidence="2" id="KW-1185">Reference proteome</keyword>
<dbReference type="EMBL" id="JBEVCJ010000097">
    <property type="protein sequence ID" value="MET1257542.1"/>
    <property type="molecule type" value="Genomic_DNA"/>
</dbReference>
<evidence type="ECO:0000313" key="1">
    <source>
        <dbReference type="EMBL" id="MET1257542.1"/>
    </source>
</evidence>
<gene>
    <name evidence="1" type="ORF">ABVT43_20595</name>
</gene>
<organism evidence="1 2">
    <name type="scientific">Aliikangiella maris</name>
    <dbReference type="NCBI Taxonomy" id="3162458"/>
    <lineage>
        <taxon>Bacteria</taxon>
        <taxon>Pseudomonadati</taxon>
        <taxon>Pseudomonadota</taxon>
        <taxon>Gammaproteobacteria</taxon>
        <taxon>Oceanospirillales</taxon>
        <taxon>Pleioneaceae</taxon>
        <taxon>Aliikangiella</taxon>
    </lineage>
</organism>
<reference evidence="1 2" key="1">
    <citation type="submission" date="2024-06" db="EMBL/GenBank/DDBJ databases">
        <authorList>
            <person name="Li F."/>
        </authorList>
    </citation>
    <scope>NUCLEOTIDE SEQUENCE [LARGE SCALE GENOMIC DNA]</scope>
    <source>
        <strain evidence="1 2">GXAS 311</strain>
    </source>
</reference>
<sequence>MTFQLKFTFCADTEAESFISDVSKITKDLTDVINADTYGDDISVIGIHIICVRVRPGYEKFFKVNKPEFMAEYKYVKPLEGEVTIKGYFSYEIQFSQESYEQLLKADYNHVKKIIENELISSLGNLSKIPKKIKDFNEDKFCSKFKAFFKLE</sequence>
<comment type="caution">
    <text evidence="1">The sequence shown here is derived from an EMBL/GenBank/DDBJ whole genome shotgun (WGS) entry which is preliminary data.</text>
</comment>
<accession>A0ABV2C182</accession>
<protein>
    <submittedName>
        <fullName evidence="1">Uncharacterized protein</fullName>
    </submittedName>
</protein>
<name>A0ABV2C182_9GAMM</name>
<dbReference type="Proteomes" id="UP001548189">
    <property type="component" value="Unassembled WGS sequence"/>
</dbReference>
<evidence type="ECO:0000313" key="2">
    <source>
        <dbReference type="Proteomes" id="UP001548189"/>
    </source>
</evidence>